<evidence type="ECO:0000256" key="1">
    <source>
        <dbReference type="ARBA" id="ARBA00006056"/>
    </source>
</evidence>
<dbReference type="EMBL" id="JAUCMX010000013">
    <property type="protein sequence ID" value="KAK3526411.1"/>
    <property type="molecule type" value="Genomic_DNA"/>
</dbReference>
<dbReference type="Pfam" id="PF02615">
    <property type="entry name" value="Ldh_2"/>
    <property type="match status" value="4"/>
</dbReference>
<keyword evidence="2" id="KW-0560">Oxidoreductase</keyword>
<dbReference type="Gene3D" id="3.30.1370.60">
    <property type="entry name" value="Hypothetical oxidoreductase yiak, domain 2"/>
    <property type="match status" value="3"/>
</dbReference>
<evidence type="ECO:0008006" key="5">
    <source>
        <dbReference type="Google" id="ProtNLM"/>
    </source>
</evidence>
<name>A0AAE0QNM8_9TELE</name>
<dbReference type="AlphaFoldDB" id="A0AAE0QNM8"/>
<reference evidence="3" key="1">
    <citation type="submission" date="2023-06" db="EMBL/GenBank/DDBJ databases">
        <title>Male Hemibagrus guttatus genome.</title>
        <authorList>
            <person name="Bian C."/>
        </authorList>
    </citation>
    <scope>NUCLEOTIDE SEQUENCE</scope>
    <source>
        <strain evidence="3">Male_cb2023</strain>
        <tissue evidence="3">Muscle</tissue>
    </source>
</reference>
<comment type="similarity">
    <text evidence="1">Belongs to the LDH2/MDH2 oxidoreductase family.</text>
</comment>
<dbReference type="GO" id="GO:0016491">
    <property type="term" value="F:oxidoreductase activity"/>
    <property type="evidence" value="ECO:0007669"/>
    <property type="project" value="UniProtKB-KW"/>
</dbReference>
<evidence type="ECO:0000313" key="4">
    <source>
        <dbReference type="Proteomes" id="UP001274896"/>
    </source>
</evidence>
<evidence type="ECO:0000313" key="3">
    <source>
        <dbReference type="EMBL" id="KAK3526411.1"/>
    </source>
</evidence>
<keyword evidence="4" id="KW-1185">Reference proteome</keyword>
<dbReference type="Gene3D" id="1.10.1530.10">
    <property type="match status" value="2"/>
</dbReference>
<evidence type="ECO:0000256" key="2">
    <source>
        <dbReference type="ARBA" id="ARBA00023002"/>
    </source>
</evidence>
<organism evidence="3 4">
    <name type="scientific">Hemibagrus guttatus</name>
    <dbReference type="NCBI Taxonomy" id="175788"/>
    <lineage>
        <taxon>Eukaryota</taxon>
        <taxon>Metazoa</taxon>
        <taxon>Chordata</taxon>
        <taxon>Craniata</taxon>
        <taxon>Vertebrata</taxon>
        <taxon>Euteleostomi</taxon>
        <taxon>Actinopterygii</taxon>
        <taxon>Neopterygii</taxon>
        <taxon>Teleostei</taxon>
        <taxon>Ostariophysi</taxon>
        <taxon>Siluriformes</taxon>
        <taxon>Bagridae</taxon>
        <taxon>Hemibagrus</taxon>
    </lineage>
</organism>
<gene>
    <name evidence="3" type="ORF">QTP70_025442</name>
</gene>
<dbReference type="SUPFAM" id="SSF89733">
    <property type="entry name" value="L-sulfolactate dehydrogenase-like"/>
    <property type="match status" value="2"/>
</dbReference>
<dbReference type="Proteomes" id="UP001274896">
    <property type="component" value="Unassembled WGS sequence"/>
</dbReference>
<proteinExistence type="inferred from homology"/>
<protein>
    <recommendedName>
        <fullName evidence="5">Malate dehydrogenase</fullName>
    </recommendedName>
</protein>
<dbReference type="InterPro" id="IPR003767">
    <property type="entry name" value="Malate/L-lactate_DH-like"/>
</dbReference>
<dbReference type="PANTHER" id="PTHR11091">
    <property type="entry name" value="OXIDOREDUCTASE-RELATED"/>
    <property type="match status" value="1"/>
</dbReference>
<dbReference type="InterPro" id="IPR043143">
    <property type="entry name" value="Mal/L-sulf/L-lact_DH-like_NADP"/>
</dbReference>
<sequence>MSLTRCLLVQTEVREFIKQCMLAVGTKASHAGSLADVLVEGDLHGHYSHGLNRMDLYVKETRAGICAKEGEPVVEKESVATALVNGKNLLGPVVGNYCMGLALKKARDVGIGWVVAYGKPNTPNIMNLNLYSEISSNHYGIAGYYSKQALKQNMIGMCYTNTSPLVVPTRGKECTLGTNPISVAAPAKDGDSFELDMATSAVALGKVELYARNGCSIPEGWGCDSNGLPSSDPKPVLSGGGLVPVGGSETTGGYKGYGLALMVEVFCGILAGSNYSKHIRTWRMTDRRANLGQCFVALNPEFFADGFNDRMSDLLSLHRNLEPAEPQRPVLVPGDPERKHNQTCRELDGIPYSLSVVKHMRYNFNFIAKTRLPALWECLFCCRPTDSSSKMAAQLHCMVDNVHEKQTKPTAVCEFYKCLLEPMEVREFIKQCMLAVGTKASHASSLADVLVEGDLRGHYSHGLNRMGVYENPVPLNTILCPHLDLYVKETRAGICAKEGEPVVEKESVATALVNGKNLLGPVVGNYCMGLALKKAQDVGIGWVVAYSKLQPFWHCWLLFHASTETEHDCEFGDTIGDCVFECINQLKRGMCYTNTSPLVVPTRGKECTLGTNPISVAAPAKDGDSFELDMATSAVALGKVELHARNGCSIPEGWGCDANGLASSDPKAVLSGGGLVPVGGSETTGGYKGYGLALMVEVFCGILAGSNYSKHIRTWRMTDRRANLGQCFVALNPEFFADGFNDRMSDLLSLHRNLEPAEPQRPVLVPGDPERKHNQTCRELDGIPYSLSVVKHMVYTHTDTHTHTRIPIYK</sequence>
<comment type="caution">
    <text evidence="3">The sequence shown here is derived from an EMBL/GenBank/DDBJ whole genome shotgun (WGS) entry which is preliminary data.</text>
</comment>
<dbReference type="InterPro" id="IPR036111">
    <property type="entry name" value="Mal/L-sulfo/L-lacto_DH-like_sf"/>
</dbReference>
<accession>A0AAE0QNM8</accession>
<dbReference type="InterPro" id="IPR043144">
    <property type="entry name" value="Mal/L-sulf/L-lact_DH-like_ah"/>
</dbReference>
<dbReference type="PANTHER" id="PTHR11091:SF0">
    <property type="entry name" value="MALATE DEHYDROGENASE"/>
    <property type="match status" value="1"/>
</dbReference>